<gene>
    <name evidence="9" type="ORF">J4573_34150</name>
</gene>
<proteinExistence type="predicted"/>
<feature type="transmembrane region" description="Helical" evidence="8">
    <location>
        <begin position="181"/>
        <end position="199"/>
    </location>
</feature>
<dbReference type="AlphaFoldDB" id="A0A939PLN6"/>
<dbReference type="InterPro" id="IPR050297">
    <property type="entry name" value="LipidA_mod_glycosyltrf_83"/>
</dbReference>
<dbReference type="RefSeq" id="WP_208260061.1">
    <property type="nucleotide sequence ID" value="NZ_JAGEOJ010000015.1"/>
</dbReference>
<evidence type="ECO:0000256" key="5">
    <source>
        <dbReference type="ARBA" id="ARBA00022692"/>
    </source>
</evidence>
<dbReference type="PANTHER" id="PTHR33908:SF11">
    <property type="entry name" value="MEMBRANE PROTEIN"/>
    <property type="match status" value="1"/>
</dbReference>
<evidence type="ECO:0000256" key="3">
    <source>
        <dbReference type="ARBA" id="ARBA00022676"/>
    </source>
</evidence>
<keyword evidence="6 8" id="KW-1133">Transmembrane helix</keyword>
<dbReference type="Proteomes" id="UP000669179">
    <property type="component" value="Unassembled WGS sequence"/>
</dbReference>
<feature type="transmembrane region" description="Helical" evidence="8">
    <location>
        <begin position="116"/>
        <end position="134"/>
    </location>
</feature>
<evidence type="ECO:0000256" key="4">
    <source>
        <dbReference type="ARBA" id="ARBA00022679"/>
    </source>
</evidence>
<evidence type="ECO:0000256" key="7">
    <source>
        <dbReference type="ARBA" id="ARBA00023136"/>
    </source>
</evidence>
<dbReference type="EMBL" id="JAGEOJ010000015">
    <property type="protein sequence ID" value="MBO2452174.1"/>
    <property type="molecule type" value="Genomic_DNA"/>
</dbReference>
<evidence type="ECO:0000256" key="2">
    <source>
        <dbReference type="ARBA" id="ARBA00022475"/>
    </source>
</evidence>
<feature type="transmembrane region" description="Helical" evidence="8">
    <location>
        <begin position="305"/>
        <end position="327"/>
    </location>
</feature>
<evidence type="ECO:0000256" key="6">
    <source>
        <dbReference type="ARBA" id="ARBA00022989"/>
    </source>
</evidence>
<sequence length="473" mass="50522">MAVAYTVAQLLVTPPHSYLGPDESLYYGQASPSVPGGYMGAPRAWGVPILALPAAMLNGSMLALRLYLSTLSGLGVFLAFLTWLKVHPSFSVPLAALLFCSLWPSLFYGSELMPNLPSALCAVAAVGLFLQAARASRAWGPMAGIAVAFASMSLIRPTEALPVAGTLTLAALLWKPWRRPAPLGAIAVGLAVGWIPWTIEAYLRFGGLTARLGQNSLINDVGWHFAVVRHLEAFGTSTLLCDSGMPNCGEVTLPATLVWLAIPFLTGLGVWAVRGTAHLSQAVLAVSVGIAAAAPYLFYSELANPRFLLGAYAMLALVAAEGIRWMATRHRATRLVAFAVIALFSIEQFSTAQADGHNAGWGRTQYVRIAHRLTVMGIRRPCLIYGYGNWQVAVAAGCDSFGDRLLRRVNPGSEQTRQFLSGKARAGVHVVVLSTSAADRHAPPGWTRYQIMQCPGLYAYLSTPGSEPPPAHE</sequence>
<accession>A0A939PLN6</accession>
<comment type="subcellular location">
    <subcellularLocation>
        <location evidence="1">Cell membrane</location>
        <topology evidence="1">Multi-pass membrane protein</topology>
    </subcellularLocation>
</comment>
<dbReference type="PANTHER" id="PTHR33908">
    <property type="entry name" value="MANNOSYLTRANSFERASE YKCB-RELATED"/>
    <property type="match status" value="1"/>
</dbReference>
<keyword evidence="3" id="KW-0328">Glycosyltransferase</keyword>
<protein>
    <submittedName>
        <fullName evidence="9">Uncharacterized protein</fullName>
    </submittedName>
</protein>
<evidence type="ECO:0000313" key="9">
    <source>
        <dbReference type="EMBL" id="MBO2452174.1"/>
    </source>
</evidence>
<keyword evidence="7 8" id="KW-0472">Membrane</keyword>
<dbReference type="GO" id="GO:0005886">
    <property type="term" value="C:plasma membrane"/>
    <property type="evidence" value="ECO:0007669"/>
    <property type="project" value="UniProtKB-SubCell"/>
</dbReference>
<organism evidence="9 10">
    <name type="scientific">Actinomadura barringtoniae</name>
    <dbReference type="NCBI Taxonomy" id="1427535"/>
    <lineage>
        <taxon>Bacteria</taxon>
        <taxon>Bacillati</taxon>
        <taxon>Actinomycetota</taxon>
        <taxon>Actinomycetes</taxon>
        <taxon>Streptosporangiales</taxon>
        <taxon>Thermomonosporaceae</taxon>
        <taxon>Actinomadura</taxon>
    </lineage>
</organism>
<keyword evidence="4" id="KW-0808">Transferase</keyword>
<comment type="caution">
    <text evidence="9">The sequence shown here is derived from an EMBL/GenBank/DDBJ whole genome shotgun (WGS) entry which is preliminary data.</text>
</comment>
<dbReference type="GO" id="GO:0009103">
    <property type="term" value="P:lipopolysaccharide biosynthetic process"/>
    <property type="evidence" value="ECO:0007669"/>
    <property type="project" value="UniProtKB-ARBA"/>
</dbReference>
<dbReference type="GO" id="GO:0016763">
    <property type="term" value="F:pentosyltransferase activity"/>
    <property type="evidence" value="ECO:0007669"/>
    <property type="project" value="TreeGrafter"/>
</dbReference>
<feature type="transmembrane region" description="Helical" evidence="8">
    <location>
        <begin position="282"/>
        <end position="299"/>
    </location>
</feature>
<evidence type="ECO:0000256" key="8">
    <source>
        <dbReference type="SAM" id="Phobius"/>
    </source>
</evidence>
<keyword evidence="10" id="KW-1185">Reference proteome</keyword>
<evidence type="ECO:0000313" key="10">
    <source>
        <dbReference type="Proteomes" id="UP000669179"/>
    </source>
</evidence>
<keyword evidence="5 8" id="KW-0812">Transmembrane</keyword>
<name>A0A939PLN6_9ACTN</name>
<feature type="transmembrane region" description="Helical" evidence="8">
    <location>
        <begin position="253"/>
        <end position="273"/>
    </location>
</feature>
<feature type="transmembrane region" description="Helical" evidence="8">
    <location>
        <begin position="66"/>
        <end position="84"/>
    </location>
</feature>
<reference evidence="9" key="1">
    <citation type="submission" date="2021-03" db="EMBL/GenBank/DDBJ databases">
        <authorList>
            <person name="Kanchanasin P."/>
            <person name="Saeng-In P."/>
            <person name="Phongsopitanun W."/>
            <person name="Yuki M."/>
            <person name="Kudo T."/>
            <person name="Ohkuma M."/>
            <person name="Tanasupawat S."/>
        </authorList>
    </citation>
    <scope>NUCLEOTIDE SEQUENCE</scope>
    <source>
        <strain evidence="9">GKU 128</strain>
    </source>
</reference>
<keyword evidence="2" id="KW-1003">Cell membrane</keyword>
<evidence type="ECO:0000256" key="1">
    <source>
        <dbReference type="ARBA" id="ARBA00004651"/>
    </source>
</evidence>